<dbReference type="GO" id="GO:0004113">
    <property type="term" value="F:2',3'-cyclic-nucleotide 3'-phosphodiesterase activity"/>
    <property type="evidence" value="ECO:0007669"/>
    <property type="project" value="InterPro"/>
</dbReference>
<evidence type="ECO:0000313" key="5">
    <source>
        <dbReference type="Proteomes" id="UP000295198"/>
    </source>
</evidence>
<dbReference type="InterPro" id="IPR004175">
    <property type="entry name" value="RNA_CPDase"/>
</dbReference>
<comment type="catalytic activity">
    <reaction evidence="2">
        <text>a 3'-end 2',3'-cyclophospho-ribonucleotide-RNA + H2O = a 3'-end 2'-phospho-ribonucleotide-RNA + H(+)</text>
        <dbReference type="Rhea" id="RHEA:11828"/>
        <dbReference type="Rhea" id="RHEA-COMP:10464"/>
        <dbReference type="Rhea" id="RHEA-COMP:17353"/>
        <dbReference type="ChEBI" id="CHEBI:15377"/>
        <dbReference type="ChEBI" id="CHEBI:15378"/>
        <dbReference type="ChEBI" id="CHEBI:83064"/>
        <dbReference type="ChEBI" id="CHEBI:173113"/>
        <dbReference type="EC" id="3.1.4.58"/>
    </reaction>
</comment>
<gene>
    <name evidence="4" type="primary">thpR</name>
    <name evidence="4" type="ORF">EKO23_01625</name>
</gene>
<dbReference type="HAMAP" id="MF_01940">
    <property type="entry name" value="RNA_CPDase"/>
    <property type="match status" value="1"/>
</dbReference>
<dbReference type="PANTHER" id="PTHR35561:SF1">
    <property type="entry name" value="RNA 2',3'-CYCLIC PHOSPHODIESTERASE"/>
    <property type="match status" value="1"/>
</dbReference>
<evidence type="ECO:0000256" key="2">
    <source>
        <dbReference type="HAMAP-Rule" id="MF_01940"/>
    </source>
</evidence>
<feature type="domain" description="Phosphoesterase HXTX" evidence="3">
    <location>
        <begin position="10"/>
        <end position="90"/>
    </location>
</feature>
<dbReference type="InterPro" id="IPR009097">
    <property type="entry name" value="Cyclic_Pdiesterase"/>
</dbReference>
<name>A0A4Q4ZMD2_9ACTN</name>
<comment type="caution">
    <text evidence="4">The sequence shown here is derived from an EMBL/GenBank/DDBJ whole genome shotgun (WGS) entry which is preliminary data.</text>
</comment>
<dbReference type="NCBIfam" id="TIGR02258">
    <property type="entry name" value="2_5_ligase"/>
    <property type="match status" value="1"/>
</dbReference>
<dbReference type="AlphaFoldDB" id="A0A4Q4ZMD2"/>
<organism evidence="4 5">
    <name type="scientific">Nocardioides guangzhouensis</name>
    <dbReference type="NCBI Taxonomy" id="2497878"/>
    <lineage>
        <taxon>Bacteria</taxon>
        <taxon>Bacillati</taxon>
        <taxon>Actinomycetota</taxon>
        <taxon>Actinomycetes</taxon>
        <taxon>Propionibacteriales</taxon>
        <taxon>Nocardioidaceae</taxon>
        <taxon>Nocardioides</taxon>
    </lineage>
</organism>
<protein>
    <recommendedName>
        <fullName evidence="2">RNA 2',3'-cyclic phosphodiesterase</fullName>
        <shortName evidence="2">RNA 2',3'-CPDase</shortName>
        <ecNumber evidence="2">3.1.4.58</ecNumber>
    </recommendedName>
</protein>
<dbReference type="EMBL" id="SDKM01000002">
    <property type="protein sequence ID" value="RYP88614.1"/>
    <property type="molecule type" value="Genomic_DNA"/>
</dbReference>
<dbReference type="Gene3D" id="3.90.1140.10">
    <property type="entry name" value="Cyclic phosphodiesterase"/>
    <property type="match status" value="1"/>
</dbReference>
<feature type="short sequence motif" description="HXTX 1" evidence="2">
    <location>
        <begin position="39"/>
        <end position="42"/>
    </location>
</feature>
<evidence type="ECO:0000313" key="4">
    <source>
        <dbReference type="EMBL" id="RYP88614.1"/>
    </source>
</evidence>
<keyword evidence="1 2" id="KW-0378">Hydrolase</keyword>
<comment type="function">
    <text evidence="2">Hydrolyzes RNA 2',3'-cyclic phosphodiester to an RNA 2'-phosphomonoester.</text>
</comment>
<dbReference type="EC" id="3.1.4.58" evidence="2"/>
<accession>A0A4Q4ZMD2</accession>
<dbReference type="InterPro" id="IPR014051">
    <property type="entry name" value="Phosphoesterase_HXTX"/>
</dbReference>
<feature type="short sequence motif" description="HXTX 2" evidence="2">
    <location>
        <begin position="129"/>
        <end position="132"/>
    </location>
</feature>
<dbReference type="Proteomes" id="UP000295198">
    <property type="component" value="Unassembled WGS sequence"/>
</dbReference>
<keyword evidence="5" id="KW-1185">Reference proteome</keyword>
<feature type="active site" description="Proton donor" evidence="2">
    <location>
        <position position="39"/>
    </location>
</feature>
<sequence length="188" mass="20912">MRLFVAVIPPERVVEDLDAFLAPRREAGPFRWTLPEQWHLTLAFMPDVEERRLDDLLERLARAAKRRTAFDLQVRGGGAFPNAARARVLWAGVDGDDTARTELSRLATGARAAASKAGAEPEGGKFRAHLTLARLGRPAEASNWVRLLEGYAGPEWRVDELALVASYLGEGPRKRPRYEVLGTNMLAR</sequence>
<dbReference type="GO" id="GO:0008664">
    <property type="term" value="F:RNA 2',3'-cyclic 3'-phosphodiesterase activity"/>
    <property type="evidence" value="ECO:0007669"/>
    <property type="project" value="UniProtKB-EC"/>
</dbReference>
<dbReference type="PANTHER" id="PTHR35561">
    <property type="entry name" value="RNA 2',3'-CYCLIC PHOSPHODIESTERASE"/>
    <property type="match status" value="1"/>
</dbReference>
<proteinExistence type="inferred from homology"/>
<evidence type="ECO:0000256" key="1">
    <source>
        <dbReference type="ARBA" id="ARBA00022801"/>
    </source>
</evidence>
<dbReference type="OrthoDB" id="9787070at2"/>
<feature type="active site" description="Proton acceptor" evidence="2">
    <location>
        <position position="129"/>
    </location>
</feature>
<evidence type="ECO:0000259" key="3">
    <source>
        <dbReference type="Pfam" id="PF02834"/>
    </source>
</evidence>
<dbReference type="Pfam" id="PF02834">
    <property type="entry name" value="LigT_PEase"/>
    <property type="match status" value="2"/>
</dbReference>
<dbReference type="RefSeq" id="WP_134713408.1">
    <property type="nucleotide sequence ID" value="NZ_SDKM01000002.1"/>
</dbReference>
<comment type="similarity">
    <text evidence="2">Belongs to the 2H phosphoesterase superfamily. ThpR family.</text>
</comment>
<dbReference type="SUPFAM" id="SSF55144">
    <property type="entry name" value="LigT-like"/>
    <property type="match status" value="1"/>
</dbReference>
<reference evidence="4 5" key="1">
    <citation type="submission" date="2019-01" db="EMBL/GenBank/DDBJ databases">
        <title>Nocardioides guangzhouensis sp. nov., an actinobacterium isolated from soil.</title>
        <authorList>
            <person name="Fu Y."/>
            <person name="Cai Y."/>
            <person name="Lin Z."/>
            <person name="Chen P."/>
        </authorList>
    </citation>
    <scope>NUCLEOTIDE SEQUENCE [LARGE SCALE GENOMIC DNA]</scope>
    <source>
        <strain evidence="4 5">130</strain>
    </source>
</reference>
<feature type="domain" description="Phosphoesterase HXTX" evidence="3">
    <location>
        <begin position="97"/>
        <end position="171"/>
    </location>
</feature>